<feature type="transmembrane region" description="Helical" evidence="1">
    <location>
        <begin position="12"/>
        <end position="28"/>
    </location>
</feature>
<feature type="transmembrane region" description="Helical" evidence="1">
    <location>
        <begin position="139"/>
        <end position="158"/>
    </location>
</feature>
<feature type="transmembrane region" description="Helical" evidence="1">
    <location>
        <begin position="339"/>
        <end position="360"/>
    </location>
</feature>
<evidence type="ECO:0000313" key="2">
    <source>
        <dbReference type="EMBL" id="MCY0387497.1"/>
    </source>
</evidence>
<keyword evidence="1" id="KW-0472">Membrane</keyword>
<dbReference type="PANTHER" id="PTHR38592">
    <property type="entry name" value="BLL4819 PROTEIN"/>
    <property type="match status" value="1"/>
</dbReference>
<keyword evidence="1" id="KW-0812">Transmembrane</keyword>
<dbReference type="RefSeq" id="WP_267847235.1">
    <property type="nucleotide sequence ID" value="NZ_JAPMXC010000001.1"/>
</dbReference>
<dbReference type="PIRSF" id="PIRSF028704">
    <property type="entry name" value="UPC028704"/>
    <property type="match status" value="1"/>
</dbReference>
<name>A0ABT3ZMF4_9BURK</name>
<protein>
    <submittedName>
        <fullName evidence="2">OpgC domain-containing protein</fullName>
    </submittedName>
</protein>
<dbReference type="InterPro" id="IPR014550">
    <property type="entry name" value="UCP028704_OpgC"/>
</dbReference>
<evidence type="ECO:0000313" key="3">
    <source>
        <dbReference type="Proteomes" id="UP001082899"/>
    </source>
</evidence>
<comment type="caution">
    <text evidence="2">The sequence shown here is derived from an EMBL/GenBank/DDBJ whole genome shotgun (WGS) entry which is preliminary data.</text>
</comment>
<keyword evidence="1" id="KW-1133">Transmembrane helix</keyword>
<dbReference type="EMBL" id="JAPMXC010000001">
    <property type="protein sequence ID" value="MCY0387497.1"/>
    <property type="molecule type" value="Genomic_DNA"/>
</dbReference>
<feature type="transmembrane region" description="Helical" evidence="1">
    <location>
        <begin position="87"/>
        <end position="106"/>
    </location>
</feature>
<dbReference type="Proteomes" id="UP001082899">
    <property type="component" value="Unassembled WGS sequence"/>
</dbReference>
<feature type="transmembrane region" description="Helical" evidence="1">
    <location>
        <begin position="165"/>
        <end position="182"/>
    </location>
</feature>
<feature type="transmembrane region" description="Helical" evidence="1">
    <location>
        <begin position="262"/>
        <end position="280"/>
    </location>
</feature>
<reference evidence="2" key="1">
    <citation type="submission" date="2022-11" db="EMBL/GenBank/DDBJ databases">
        <title>Robbsia betulipollinis sp. nov., isolated from pollen of birch (Betula pendula).</title>
        <authorList>
            <person name="Shi H."/>
            <person name="Ambika Manirajan B."/>
            <person name="Ratering S."/>
            <person name="Geissler-Plaum R."/>
            <person name="Schnell S."/>
        </authorList>
    </citation>
    <scope>NUCLEOTIDE SEQUENCE</scope>
    <source>
        <strain evidence="2">Bb-Pol-6</strain>
    </source>
</reference>
<keyword evidence="3" id="KW-1185">Reference proteome</keyword>
<accession>A0ABT3ZMF4</accession>
<sequence>MTSSTQRSIEIDFFRGLALVVIMLDHIPNSLLSHITLHHYAFCDAAEVFVFVGGYSTAAAYGAICARQGEAAAAARFLRRGGEIYRAFLLSAALMIGLGLALHGLGVDTPDVDATEAATFLRRPFGMLADIVSLRRQPFLSSVLPMYAMFALAAPLLIGCARRTPWFAVVASLCVWYAAPALAQGLPSAYPEGWAFNPFAWQLLFVLGAVARIRPLDPAYLRSPDALTPTRIACGVALACAFWCVFLTVGPAPGYEKQNLGVLRLLNFGVLAWLAAWVGARGAILPLARALPALVRIGRRSLPCFVGGAGISLTLDALLRPMFLTGLPLPHAFEPLPSWLIGGIDDFCAIVLLIGVERLASADLFRHPPRRQPFTR</sequence>
<feature type="transmembrane region" description="Helical" evidence="1">
    <location>
        <begin position="48"/>
        <end position="66"/>
    </location>
</feature>
<gene>
    <name evidence="2" type="ORF">OVY01_09665</name>
</gene>
<proteinExistence type="predicted"/>
<feature type="transmembrane region" description="Helical" evidence="1">
    <location>
        <begin position="232"/>
        <end position="250"/>
    </location>
</feature>
<dbReference type="PANTHER" id="PTHR38592:SF3">
    <property type="entry name" value="BLL4819 PROTEIN"/>
    <property type="match status" value="1"/>
</dbReference>
<organism evidence="2 3">
    <name type="scientific">Robbsia betulipollinis</name>
    <dbReference type="NCBI Taxonomy" id="2981849"/>
    <lineage>
        <taxon>Bacteria</taxon>
        <taxon>Pseudomonadati</taxon>
        <taxon>Pseudomonadota</taxon>
        <taxon>Betaproteobacteria</taxon>
        <taxon>Burkholderiales</taxon>
        <taxon>Burkholderiaceae</taxon>
        <taxon>Robbsia</taxon>
    </lineage>
</organism>
<dbReference type="Pfam" id="PF10129">
    <property type="entry name" value="OpgC_C"/>
    <property type="match status" value="1"/>
</dbReference>
<evidence type="ECO:0000256" key="1">
    <source>
        <dbReference type="SAM" id="Phobius"/>
    </source>
</evidence>
<feature type="transmembrane region" description="Helical" evidence="1">
    <location>
        <begin position="301"/>
        <end position="319"/>
    </location>
</feature>
<feature type="transmembrane region" description="Helical" evidence="1">
    <location>
        <begin position="194"/>
        <end position="211"/>
    </location>
</feature>